<dbReference type="Pfam" id="PF00553">
    <property type="entry name" value="CBM_2"/>
    <property type="match status" value="1"/>
</dbReference>
<feature type="chain" id="PRO_5045928569" evidence="1">
    <location>
        <begin position="26"/>
        <end position="138"/>
    </location>
</feature>
<dbReference type="Proteomes" id="UP001596220">
    <property type="component" value="Unassembled WGS sequence"/>
</dbReference>
<dbReference type="InterPro" id="IPR008965">
    <property type="entry name" value="CBM2/CBM3_carb-bd_dom_sf"/>
</dbReference>
<evidence type="ECO:0000256" key="1">
    <source>
        <dbReference type="SAM" id="SignalP"/>
    </source>
</evidence>
<dbReference type="SUPFAM" id="SSF49384">
    <property type="entry name" value="Carbohydrate-binding domain"/>
    <property type="match status" value="1"/>
</dbReference>
<dbReference type="EMBL" id="JBHSQO010000004">
    <property type="protein sequence ID" value="MFC6088778.1"/>
    <property type="molecule type" value="Genomic_DNA"/>
</dbReference>
<keyword evidence="1" id="KW-0732">Signal</keyword>
<dbReference type="InterPro" id="IPR012291">
    <property type="entry name" value="CBM2_carb-bd_dom_sf"/>
</dbReference>
<keyword evidence="4" id="KW-1185">Reference proteome</keyword>
<sequence length="138" mass="15034">MRFRRVFAALLAVVGGIALATPAVAVDDPPAPRLTCRYEYTVVNAWQGGYQVKLKVTNLGPERAAPWYVNFELDGPGIIAYLWGGSFTQLSVHVRVNAPSWNRDLYTGQYAEIEFAVNHNGSPLPLTGVSLNAVRCAA</sequence>
<proteinExistence type="predicted"/>
<evidence type="ECO:0000313" key="4">
    <source>
        <dbReference type="Proteomes" id="UP001596220"/>
    </source>
</evidence>
<dbReference type="SMART" id="SM00637">
    <property type="entry name" value="CBD_II"/>
    <property type="match status" value="1"/>
</dbReference>
<protein>
    <submittedName>
        <fullName evidence="3">Cellulose binding domain-containing protein</fullName>
    </submittedName>
</protein>
<comment type="caution">
    <text evidence="3">The sequence shown here is derived from an EMBL/GenBank/DDBJ whole genome shotgun (WGS) entry which is preliminary data.</text>
</comment>
<accession>A0ABW1NZV3</accession>
<gene>
    <name evidence="3" type="ORF">ACFP3R_05790</name>
</gene>
<dbReference type="RefSeq" id="WP_380633556.1">
    <property type="nucleotide sequence ID" value="NZ_JBHSQO010000004.1"/>
</dbReference>
<reference evidence="4" key="1">
    <citation type="journal article" date="2019" name="Int. J. Syst. Evol. Microbiol.">
        <title>The Global Catalogue of Microorganisms (GCM) 10K type strain sequencing project: providing services to taxonomists for standard genome sequencing and annotation.</title>
        <authorList>
            <consortium name="The Broad Institute Genomics Platform"/>
            <consortium name="The Broad Institute Genome Sequencing Center for Infectious Disease"/>
            <person name="Wu L."/>
            <person name="Ma J."/>
        </authorList>
    </citation>
    <scope>NUCLEOTIDE SEQUENCE [LARGE SCALE GENOMIC DNA]</scope>
    <source>
        <strain evidence="4">CGMCC 4.7246</strain>
    </source>
</reference>
<organism evidence="3 4">
    <name type="scientific">Saccharothrix lopnurensis</name>
    <dbReference type="NCBI Taxonomy" id="1670621"/>
    <lineage>
        <taxon>Bacteria</taxon>
        <taxon>Bacillati</taxon>
        <taxon>Actinomycetota</taxon>
        <taxon>Actinomycetes</taxon>
        <taxon>Pseudonocardiales</taxon>
        <taxon>Pseudonocardiaceae</taxon>
        <taxon>Saccharothrix</taxon>
    </lineage>
</organism>
<evidence type="ECO:0000259" key="2">
    <source>
        <dbReference type="PROSITE" id="PS51173"/>
    </source>
</evidence>
<feature type="domain" description="CBM2" evidence="2">
    <location>
        <begin position="29"/>
        <end position="138"/>
    </location>
</feature>
<name>A0ABW1NZV3_9PSEU</name>
<dbReference type="PROSITE" id="PS51173">
    <property type="entry name" value="CBM2"/>
    <property type="match status" value="1"/>
</dbReference>
<dbReference type="InterPro" id="IPR001919">
    <property type="entry name" value="CBD2"/>
</dbReference>
<feature type="signal peptide" evidence="1">
    <location>
        <begin position="1"/>
        <end position="25"/>
    </location>
</feature>
<dbReference type="Gene3D" id="2.60.40.290">
    <property type="match status" value="1"/>
</dbReference>
<evidence type="ECO:0000313" key="3">
    <source>
        <dbReference type="EMBL" id="MFC6088778.1"/>
    </source>
</evidence>